<dbReference type="PROSITE" id="PS51337">
    <property type="entry name" value="B12_BINDING_NTER"/>
    <property type="match status" value="1"/>
</dbReference>
<keyword evidence="17 20" id="KW-0170">Cobalt</keyword>
<evidence type="ECO:0000313" key="30">
    <source>
        <dbReference type="EMBL" id="BBH94896.1"/>
    </source>
</evidence>
<feature type="binding site" description="axial binding residue" evidence="21">
    <location>
        <position position="755"/>
    </location>
    <ligand>
        <name>methylcob(III)alamin</name>
        <dbReference type="ChEBI" id="CHEBI:28115"/>
    </ligand>
    <ligandPart>
        <name>Co</name>
        <dbReference type="ChEBI" id="CHEBI:27638"/>
    </ligandPart>
</feature>
<feature type="binding site" evidence="21 23">
    <location>
        <position position="296"/>
    </location>
    <ligand>
        <name>Zn(2+)</name>
        <dbReference type="ChEBI" id="CHEBI:29105"/>
    </ligand>
</feature>
<evidence type="ECO:0000256" key="7">
    <source>
        <dbReference type="ARBA" id="ARBA00013998"/>
    </source>
</evidence>
<keyword evidence="16 20" id="KW-0486">Methionine biosynthesis</keyword>
<comment type="pathway">
    <text evidence="4 20">Amino-acid biosynthesis; L-methionine biosynthesis via de novo pathway; L-methionine from L-homocysteine (MetH route): step 1/1.</text>
</comment>
<dbReference type="GO" id="GO:0031419">
    <property type="term" value="F:cobalamin binding"/>
    <property type="evidence" value="ECO:0007669"/>
    <property type="project" value="UniProtKB-UniRule"/>
</dbReference>
<evidence type="ECO:0000259" key="27">
    <source>
        <dbReference type="PROSITE" id="PS50974"/>
    </source>
</evidence>
<evidence type="ECO:0000259" key="28">
    <source>
        <dbReference type="PROSITE" id="PS51332"/>
    </source>
</evidence>
<dbReference type="PROSITE" id="PS51332">
    <property type="entry name" value="B12_BINDING"/>
    <property type="match status" value="1"/>
</dbReference>
<dbReference type="PROSITE" id="PS50972">
    <property type="entry name" value="PTERIN_BINDING"/>
    <property type="match status" value="1"/>
</dbReference>
<dbReference type="InterPro" id="IPR036589">
    <property type="entry name" value="HCY_dom_sf"/>
</dbReference>
<dbReference type="GO" id="GO:0032259">
    <property type="term" value="P:methylation"/>
    <property type="evidence" value="ECO:0007669"/>
    <property type="project" value="UniProtKB-KW"/>
</dbReference>
<sequence>MSRFLEALAQRVLIFDGAMGSTIQTYQLSAADYGGPATEGCNEYLVLTRPEVIEEIHAGFLEAGCDVLETNSFTASRLKLNEYGLGERTYEINLAAARLARRLADRYSTPDWPRFVAGSIGPTGMLPSSDDPVLSNITYQQLAAVFQEQAAALLEGGVDVLLIETSQDLLEVRAAVTGLRRAMEQTGRQVPIQAQVSLDTSGRMLLGTDIAAVMATLVGLRVQIIGLNCSTGPEHMREPVRYLAEHCPLPISTIPNAGIPLNVGGKAVYPLAPEAMAAALREFITDFGVNIVGGCCGSSHAHLRAIVQACRTAPRRPRPLADSVLQRRSFASVSLPLVASGMRASSLQQDPPPLLIGERVNSQGSRKAKEALLRDDYDALLAIAREQVEGGAHALDVCVALTERSDEAAQMAQTIRKLSQGIEVPLFIDSTEPTVIQAALEVYPGRAVINSINMENGRERIERVLPLAREHGAAVVALTIDEVGMARSAERKLEVARRIYEICVNEYGLSPEALLFDPLTFPITTGQEDLRTAAIETLEALRRIKAELPGALTLLGVSNVSFGLKSQARAVLNSVFLYHAVRAGLDAAIVNPAHIKPYAEIPEEQRRLAEDLIYNRPEALPRYIAYFEEHGSVETAGETRADPTEGLSTDERIRWQILHRRKEGIEELITQAIHERCTAGITASEAAIQVLNGVLLPAMKEVGDRFGAGELILPFVLQSAEVMKRAVAHLEGYLERKEGYTKGRVVLATVFGDVHDIGKNLVNTILSNNGYTVYDLGKQVPLNTILAKAVEVNADAIGLSALLVSTSKQMPLCVQELHRRGLSYPVIVGGAAINRAYGRRILFVEERDGSAKDQVRLVPYEPGVFYARDAFEGLEIMDRLTGDPQERAAFVERIKQEALRELQRQQQQQATPSEGAATADEQPSASIQPAPSIPRPPFWGPRLLDRLGLEDIAACLDENTLFRLHWGGKAHGEDFARLVAEEFRPRLERMLREARQQRYLQPRAIYGYYPCQSQGNSLIIYDPQPFIEGRQTLRELARFRFPRQRQRERLCLADYFASTASGSVDVVALQVVTMGPGPSERVQQLQQEGRYSEAYFLHGLSVQLTEALAEYTNQHIRRELGLAEQEGRGRRYSWGYPAIPDLEDHRTLFALLPVESSIGVELTPGYQLVPEQSTAAIVVHHPQAVYFAVREAPAAGA</sequence>
<dbReference type="SUPFAM" id="SSF82282">
    <property type="entry name" value="Homocysteine S-methyltransferase"/>
    <property type="match status" value="1"/>
</dbReference>
<dbReference type="FunFam" id="3.20.20.330:FF:000001">
    <property type="entry name" value="Methionine synthase"/>
    <property type="match status" value="1"/>
</dbReference>
<evidence type="ECO:0000256" key="13">
    <source>
        <dbReference type="ARBA" id="ARBA00022723"/>
    </source>
</evidence>
<keyword evidence="13 20" id="KW-0479">Metal-binding</keyword>
<dbReference type="InterPro" id="IPR036724">
    <property type="entry name" value="Cobalamin-bd_sf"/>
</dbReference>
<dbReference type="PROSITE" id="PS50974">
    <property type="entry name" value="ADOMET_ACTIVATION"/>
    <property type="match status" value="1"/>
</dbReference>
<dbReference type="SUPFAM" id="SSF47644">
    <property type="entry name" value="Methionine synthase domain"/>
    <property type="match status" value="1"/>
</dbReference>
<keyword evidence="12 20" id="KW-0949">S-adenosyl-L-methionine</keyword>
<feature type="domain" description="B12-binding N-terminal" evidence="29">
    <location>
        <begin position="640"/>
        <end position="742"/>
    </location>
</feature>
<evidence type="ECO:0000256" key="5">
    <source>
        <dbReference type="ARBA" id="ARBA00010398"/>
    </source>
</evidence>
<feature type="binding site" evidence="21 23">
    <location>
        <position position="229"/>
    </location>
    <ligand>
        <name>Zn(2+)</name>
        <dbReference type="ChEBI" id="CHEBI:29105"/>
    </ligand>
</feature>
<feature type="domain" description="B12-binding" evidence="28">
    <location>
        <begin position="742"/>
        <end position="891"/>
    </location>
</feature>
<dbReference type="InterPro" id="IPR003726">
    <property type="entry name" value="HCY_dom"/>
</dbReference>
<evidence type="ECO:0000256" key="2">
    <source>
        <dbReference type="ARBA" id="ARBA00001947"/>
    </source>
</evidence>
<dbReference type="PIRSF" id="PIRSF000381">
    <property type="entry name" value="MetH"/>
    <property type="match status" value="1"/>
</dbReference>
<dbReference type="Gene3D" id="3.10.196.10">
    <property type="entry name" value="Vitamin B12-dependent methionine synthase, activation domain"/>
    <property type="match status" value="1"/>
</dbReference>
<dbReference type="Gene3D" id="3.20.20.330">
    <property type="entry name" value="Homocysteine-binding-like domain"/>
    <property type="match status" value="1"/>
</dbReference>
<dbReference type="InterPro" id="IPR011822">
    <property type="entry name" value="MetH"/>
</dbReference>
<dbReference type="GO" id="GO:0046653">
    <property type="term" value="P:tetrahydrofolate metabolic process"/>
    <property type="evidence" value="ECO:0007669"/>
    <property type="project" value="TreeGrafter"/>
</dbReference>
<dbReference type="Pfam" id="PF02310">
    <property type="entry name" value="B12-binding"/>
    <property type="match status" value="1"/>
</dbReference>
<name>A0A455T4U1_9CHLR</name>
<dbReference type="GO" id="GO:0050667">
    <property type="term" value="P:homocysteine metabolic process"/>
    <property type="evidence" value="ECO:0007669"/>
    <property type="project" value="TreeGrafter"/>
</dbReference>
<dbReference type="UniPathway" id="UPA00051">
    <property type="reaction ID" value="UER00081"/>
</dbReference>
<evidence type="ECO:0000256" key="18">
    <source>
        <dbReference type="ARBA" id="ARBA00025552"/>
    </source>
</evidence>
<feature type="domain" description="AdoMet activation" evidence="27">
    <location>
        <begin position="910"/>
        <end position="1197"/>
    </location>
</feature>
<dbReference type="Gene3D" id="1.10.1240.10">
    <property type="entry name" value="Methionine synthase domain"/>
    <property type="match status" value="1"/>
</dbReference>
<feature type="domain" description="Hcy-binding" evidence="25">
    <location>
        <begin position="1"/>
        <end position="310"/>
    </location>
</feature>
<evidence type="ECO:0000259" key="29">
    <source>
        <dbReference type="PROSITE" id="PS51337"/>
    </source>
</evidence>
<proteinExistence type="inferred from homology"/>
<dbReference type="InterPro" id="IPR037010">
    <property type="entry name" value="VitB12-dep_Met_synth_activ_sf"/>
</dbReference>
<comment type="catalytic activity">
    <reaction evidence="1 20">
        <text>(6S)-5-methyl-5,6,7,8-tetrahydrofolate + L-homocysteine = (6S)-5,6,7,8-tetrahydrofolate + L-methionine</text>
        <dbReference type="Rhea" id="RHEA:11172"/>
        <dbReference type="ChEBI" id="CHEBI:18608"/>
        <dbReference type="ChEBI" id="CHEBI:57453"/>
        <dbReference type="ChEBI" id="CHEBI:57844"/>
        <dbReference type="ChEBI" id="CHEBI:58199"/>
        <dbReference type="EC" id="2.1.1.13"/>
    </reaction>
</comment>
<comment type="function">
    <text evidence="18 20">Catalyzes the transfer of a methyl group from methyl-cobalamin to homocysteine, yielding enzyme-bound cob(I)alamin and methionine. Subsequently, remethylates the cofactor using methyltetrahydrofolate.</text>
</comment>
<feature type="binding site" evidence="22">
    <location>
        <begin position="752"/>
        <end position="756"/>
    </location>
    <ligand>
        <name>methylcob(III)alamin</name>
        <dbReference type="ChEBI" id="CHEBI:28115"/>
    </ligand>
</feature>
<protein>
    <recommendedName>
        <fullName evidence="7 19">Methionine synthase</fullName>
        <ecNumber evidence="6 19">2.1.1.13</ecNumber>
    </recommendedName>
    <alternativeName>
        <fullName evidence="20">5-methyltetrahydrofolate--homocysteine methyltransferase</fullName>
    </alternativeName>
</protein>
<evidence type="ECO:0000256" key="17">
    <source>
        <dbReference type="ARBA" id="ARBA00023285"/>
    </source>
</evidence>
<reference evidence="30" key="1">
    <citation type="submission" date="2018-12" db="EMBL/GenBank/DDBJ databases">
        <title>Novel natural products biosynthetic potential of the class Ktedonobacteria.</title>
        <authorList>
            <person name="Zheng Y."/>
            <person name="Saitou A."/>
            <person name="Wang C.M."/>
            <person name="Toyoda A."/>
            <person name="Minakuchi Y."/>
            <person name="Sekiguchi Y."/>
            <person name="Ueda K."/>
            <person name="Takano H."/>
            <person name="Sakai Y."/>
            <person name="Yokota A."/>
            <person name="Yabe S."/>
        </authorList>
    </citation>
    <scope>NUCLEOTIDE SEQUENCE</scope>
    <source>
        <strain evidence="30">A3-2</strain>
    </source>
</reference>
<keyword evidence="8 20" id="KW-0489">Methyltransferase</keyword>
<feature type="binding site" evidence="22">
    <location>
        <position position="957"/>
    </location>
    <ligand>
        <name>S-adenosyl-L-methionine</name>
        <dbReference type="ChEBI" id="CHEBI:59789"/>
    </ligand>
</feature>
<evidence type="ECO:0000256" key="1">
    <source>
        <dbReference type="ARBA" id="ARBA00001700"/>
    </source>
</evidence>
<dbReference type="GO" id="GO:0008270">
    <property type="term" value="F:zinc ion binding"/>
    <property type="evidence" value="ECO:0007669"/>
    <property type="project" value="UniProtKB-UniRule"/>
</dbReference>
<evidence type="ECO:0000256" key="22">
    <source>
        <dbReference type="PIRSR" id="PIRSR000381-2"/>
    </source>
</evidence>
<organism evidence="30">
    <name type="scientific">Thermogemmatispora argillosa</name>
    <dbReference type="NCBI Taxonomy" id="2045280"/>
    <lineage>
        <taxon>Bacteria</taxon>
        <taxon>Bacillati</taxon>
        <taxon>Chloroflexota</taxon>
        <taxon>Ktedonobacteria</taxon>
        <taxon>Thermogemmatisporales</taxon>
        <taxon>Thermogemmatisporaceae</taxon>
        <taxon>Thermogemmatispora</taxon>
    </lineage>
</organism>
<dbReference type="PANTHER" id="PTHR45833">
    <property type="entry name" value="METHIONINE SYNTHASE"/>
    <property type="match status" value="1"/>
</dbReference>
<evidence type="ECO:0000256" key="21">
    <source>
        <dbReference type="PIRSR" id="PIRSR000381-1"/>
    </source>
</evidence>
<dbReference type="SMART" id="SM01018">
    <property type="entry name" value="B12-binding_2"/>
    <property type="match status" value="1"/>
</dbReference>
<keyword evidence="9 20" id="KW-0028">Amino-acid biosynthesis</keyword>
<dbReference type="EMBL" id="AP019377">
    <property type="protein sequence ID" value="BBH94896.1"/>
    <property type="molecule type" value="Genomic_DNA"/>
</dbReference>
<evidence type="ECO:0000256" key="20">
    <source>
        <dbReference type="PIRNR" id="PIRNR000381"/>
    </source>
</evidence>
<gene>
    <name evidence="30" type="ORF">KTA_30950</name>
</gene>
<evidence type="ECO:0000259" key="26">
    <source>
        <dbReference type="PROSITE" id="PS50972"/>
    </source>
</evidence>
<dbReference type="FunFam" id="3.20.20.20:FF:000007">
    <property type="entry name" value="Methionine synthase"/>
    <property type="match status" value="1"/>
</dbReference>
<comment type="domain">
    <text evidence="20">Modular enzyme with four functionally distinct domains. The isolated Hcy-binding domain catalyzes methyl transfer from free methylcobalamin to homocysteine. The Hcy-binding domain in association with the pterin-binding domain catalyzes the methylation of cob(I)alamin by methyltetrahydrofolate and the methylation of homocysteine. The B12-binding domain binds the cofactor. The AdoMet activation domain binds S-adenosyl-L-methionine. Under aerobic conditions cob(I)alamin can be converted to inactive cob(II)alamin. Reductive methylation by S-adenosyl-L-methionine and flavodoxin regenerates methylcobalamin.</text>
</comment>
<evidence type="ECO:0000256" key="19">
    <source>
        <dbReference type="NCBIfam" id="TIGR02082"/>
    </source>
</evidence>
<evidence type="ECO:0000256" key="10">
    <source>
        <dbReference type="ARBA" id="ARBA00022628"/>
    </source>
</evidence>
<keyword evidence="15 20" id="KW-0862">Zinc</keyword>
<dbReference type="Gene3D" id="3.20.20.20">
    <property type="entry name" value="Dihydropteroate synthase-like"/>
    <property type="match status" value="1"/>
</dbReference>
<dbReference type="EC" id="2.1.1.13" evidence="6 19"/>
<evidence type="ECO:0000256" key="3">
    <source>
        <dbReference type="ARBA" id="ARBA00001956"/>
    </source>
</evidence>
<dbReference type="NCBIfam" id="TIGR02082">
    <property type="entry name" value="metH"/>
    <property type="match status" value="1"/>
</dbReference>
<keyword evidence="11 20" id="KW-0808">Transferase</keyword>
<feature type="binding site" evidence="22">
    <location>
        <begin position="1186"/>
        <end position="1187"/>
    </location>
    <ligand>
        <name>S-adenosyl-L-methionine</name>
        <dbReference type="ChEBI" id="CHEBI:59789"/>
    </ligand>
</feature>
<feature type="region of interest" description="Disordered" evidence="24">
    <location>
        <begin position="901"/>
        <end position="936"/>
    </location>
</feature>
<dbReference type="SUPFAM" id="SSF51717">
    <property type="entry name" value="Dihydropteroate synthetase-like"/>
    <property type="match status" value="1"/>
</dbReference>
<evidence type="ECO:0000256" key="4">
    <source>
        <dbReference type="ARBA" id="ARBA00005178"/>
    </source>
</evidence>
<dbReference type="InterPro" id="IPR036594">
    <property type="entry name" value="Meth_synthase_dom"/>
</dbReference>
<evidence type="ECO:0000256" key="16">
    <source>
        <dbReference type="ARBA" id="ARBA00023167"/>
    </source>
</evidence>
<dbReference type="InterPro" id="IPR000489">
    <property type="entry name" value="Pterin-binding_dom"/>
</dbReference>
<dbReference type="SUPFAM" id="SSF52242">
    <property type="entry name" value="Cobalamin (vitamin B12)-binding domain"/>
    <property type="match status" value="1"/>
</dbReference>
<evidence type="ECO:0000256" key="9">
    <source>
        <dbReference type="ARBA" id="ARBA00022605"/>
    </source>
</evidence>
<evidence type="ECO:0000256" key="23">
    <source>
        <dbReference type="PROSITE-ProRule" id="PRU00333"/>
    </source>
</evidence>
<dbReference type="AlphaFoldDB" id="A0A455T4U1"/>
<comment type="cofactor">
    <cofactor evidence="3 20 21">
        <name>methylcob(III)alamin</name>
        <dbReference type="ChEBI" id="CHEBI:28115"/>
    </cofactor>
</comment>
<dbReference type="InterPro" id="IPR011005">
    <property type="entry name" value="Dihydropteroate_synth-like_sf"/>
</dbReference>
<dbReference type="Pfam" id="PF02965">
    <property type="entry name" value="Met_synt_B12"/>
    <property type="match status" value="1"/>
</dbReference>
<evidence type="ECO:0000256" key="6">
    <source>
        <dbReference type="ARBA" id="ARBA00012032"/>
    </source>
</evidence>
<comment type="similarity">
    <text evidence="5">Belongs to the vitamin-B12 dependent methionine synthase family.</text>
</comment>
<evidence type="ECO:0000256" key="11">
    <source>
        <dbReference type="ARBA" id="ARBA00022679"/>
    </source>
</evidence>
<dbReference type="PROSITE" id="PS50970">
    <property type="entry name" value="HCY"/>
    <property type="match status" value="1"/>
</dbReference>
<feature type="binding site" evidence="22">
    <location>
        <position position="800"/>
    </location>
    <ligand>
        <name>methylcob(III)alamin</name>
        <dbReference type="ChEBI" id="CHEBI:28115"/>
    </ligand>
</feature>
<accession>A0A455T4U1</accession>
<feature type="domain" description="Pterin-binding" evidence="26">
    <location>
        <begin position="353"/>
        <end position="610"/>
    </location>
</feature>
<feature type="binding site" evidence="21 23">
    <location>
        <position position="295"/>
    </location>
    <ligand>
        <name>Zn(2+)</name>
        <dbReference type="ChEBI" id="CHEBI:29105"/>
    </ligand>
</feature>
<dbReference type="InterPro" id="IPR006158">
    <property type="entry name" value="Cobalamin-bd"/>
</dbReference>
<dbReference type="Pfam" id="PF02574">
    <property type="entry name" value="S-methyl_trans"/>
    <property type="match status" value="1"/>
</dbReference>
<dbReference type="GO" id="GO:0008705">
    <property type="term" value="F:methionine synthase activity"/>
    <property type="evidence" value="ECO:0007669"/>
    <property type="project" value="UniProtKB-UniRule"/>
</dbReference>
<evidence type="ECO:0000256" key="14">
    <source>
        <dbReference type="ARBA" id="ARBA00022737"/>
    </source>
</evidence>
<comment type="cofactor">
    <cofactor evidence="2 20 23">
        <name>Zn(2+)</name>
        <dbReference type="ChEBI" id="CHEBI:29105"/>
    </cofactor>
</comment>
<evidence type="ECO:0000256" key="12">
    <source>
        <dbReference type="ARBA" id="ARBA00022691"/>
    </source>
</evidence>
<dbReference type="InterPro" id="IPR004223">
    <property type="entry name" value="VitB12-dep_Met_synth_activ_dom"/>
</dbReference>
<evidence type="ECO:0000259" key="25">
    <source>
        <dbReference type="PROSITE" id="PS50970"/>
    </source>
</evidence>
<dbReference type="InterPro" id="IPR050554">
    <property type="entry name" value="Met_Synthase/Corrinoid"/>
</dbReference>
<feature type="binding site" evidence="22">
    <location>
        <position position="870"/>
    </location>
    <ligand>
        <name>methylcob(III)alamin</name>
        <dbReference type="ChEBI" id="CHEBI:28115"/>
    </ligand>
</feature>
<evidence type="ECO:0000256" key="15">
    <source>
        <dbReference type="ARBA" id="ARBA00022833"/>
    </source>
</evidence>
<keyword evidence="14" id="KW-0677">Repeat</keyword>
<keyword evidence="10 20" id="KW-0846">Cobalamin</keyword>
<dbReference type="Pfam" id="PF02607">
    <property type="entry name" value="B12-binding_2"/>
    <property type="match status" value="1"/>
</dbReference>
<dbReference type="Pfam" id="PF00809">
    <property type="entry name" value="Pterin_bind"/>
    <property type="match status" value="1"/>
</dbReference>
<dbReference type="SUPFAM" id="SSF56507">
    <property type="entry name" value="Methionine synthase activation domain-like"/>
    <property type="match status" value="1"/>
</dbReference>
<dbReference type="PANTHER" id="PTHR45833:SF1">
    <property type="entry name" value="METHIONINE SYNTHASE"/>
    <property type="match status" value="1"/>
</dbReference>
<evidence type="ECO:0000256" key="8">
    <source>
        <dbReference type="ARBA" id="ARBA00022603"/>
    </source>
</evidence>
<evidence type="ECO:0000256" key="24">
    <source>
        <dbReference type="SAM" id="MobiDB-lite"/>
    </source>
</evidence>
<feature type="binding site" evidence="22">
    <location>
        <position position="1131"/>
    </location>
    <ligand>
        <name>S-adenosyl-L-methionine</name>
        <dbReference type="ChEBI" id="CHEBI:59789"/>
    </ligand>
</feature>
<dbReference type="GO" id="GO:0005829">
    <property type="term" value="C:cytosol"/>
    <property type="evidence" value="ECO:0007669"/>
    <property type="project" value="TreeGrafter"/>
</dbReference>
<dbReference type="InterPro" id="IPR003759">
    <property type="entry name" value="Cbl-bd_cap"/>
</dbReference>
<dbReference type="Gene3D" id="3.40.50.280">
    <property type="entry name" value="Cobalamin-binding domain"/>
    <property type="match status" value="1"/>
</dbReference>